<dbReference type="Proteomes" id="UP000548304">
    <property type="component" value="Unassembled WGS sequence"/>
</dbReference>
<keyword evidence="3" id="KW-1185">Reference proteome</keyword>
<evidence type="ECO:0000256" key="1">
    <source>
        <dbReference type="SAM" id="MobiDB-lite"/>
    </source>
</evidence>
<evidence type="ECO:0000313" key="2">
    <source>
        <dbReference type="EMBL" id="NYH80109.1"/>
    </source>
</evidence>
<proteinExistence type="predicted"/>
<dbReference type="AlphaFoldDB" id="A0A852Z2W7"/>
<reference evidence="2 3" key="1">
    <citation type="submission" date="2020-07" db="EMBL/GenBank/DDBJ databases">
        <title>Genomic Encyclopedia of Type Strains, Phase III (KMG-III): the genomes of soil and plant-associated and newly described type strains.</title>
        <authorList>
            <person name="Whitman W."/>
        </authorList>
    </citation>
    <scope>NUCLEOTIDE SEQUENCE [LARGE SCALE GENOMIC DNA]</scope>
    <source>
        <strain evidence="2 3">CECT 8576</strain>
    </source>
</reference>
<dbReference type="EMBL" id="JACBYW010000006">
    <property type="protein sequence ID" value="NYH80109.1"/>
    <property type="molecule type" value="Genomic_DNA"/>
</dbReference>
<comment type="caution">
    <text evidence="2">The sequence shown here is derived from an EMBL/GenBank/DDBJ whole genome shotgun (WGS) entry which is preliminary data.</text>
</comment>
<feature type="compositionally biased region" description="Low complexity" evidence="1">
    <location>
        <begin position="36"/>
        <end position="46"/>
    </location>
</feature>
<name>A0A852Z2W7_9ACTN</name>
<dbReference type="RefSeq" id="WP_179536465.1">
    <property type="nucleotide sequence ID" value="NZ_JACBYW010000006.1"/>
</dbReference>
<protein>
    <submittedName>
        <fullName evidence="2">Uncharacterized protein</fullName>
    </submittedName>
</protein>
<sequence>MNSAEARGGRAAPVPRACEPVLGALRESDPLRLRGRSGASGAGTASEADPCGS</sequence>
<organism evidence="2 3">
    <name type="scientific">Actinopolyspora biskrensis</name>
    <dbReference type="NCBI Taxonomy" id="1470178"/>
    <lineage>
        <taxon>Bacteria</taxon>
        <taxon>Bacillati</taxon>
        <taxon>Actinomycetota</taxon>
        <taxon>Actinomycetes</taxon>
        <taxon>Actinopolysporales</taxon>
        <taxon>Actinopolysporaceae</taxon>
        <taxon>Actinopolyspora</taxon>
    </lineage>
</organism>
<accession>A0A852Z2W7</accession>
<evidence type="ECO:0000313" key="3">
    <source>
        <dbReference type="Proteomes" id="UP000548304"/>
    </source>
</evidence>
<gene>
    <name evidence="2" type="ORF">FHR84_003458</name>
</gene>
<feature type="region of interest" description="Disordered" evidence="1">
    <location>
        <begin position="23"/>
        <end position="53"/>
    </location>
</feature>